<evidence type="ECO:0000313" key="3">
    <source>
        <dbReference type="EMBL" id="QHU31683.1"/>
    </source>
</evidence>
<dbReference type="CDD" id="cd06532">
    <property type="entry name" value="Glyco_transf_25"/>
    <property type="match status" value="1"/>
</dbReference>
<dbReference type="EMBL" id="MN740532">
    <property type="protein sequence ID" value="QHU31683.1"/>
    <property type="molecule type" value="Genomic_DNA"/>
</dbReference>
<keyword evidence="1" id="KW-0812">Transmembrane</keyword>
<dbReference type="AlphaFoldDB" id="A0A6C0LMA6"/>
<feature type="transmembrane region" description="Helical" evidence="1">
    <location>
        <begin position="259"/>
        <end position="285"/>
    </location>
</feature>
<evidence type="ECO:0000259" key="2">
    <source>
        <dbReference type="Pfam" id="PF01755"/>
    </source>
</evidence>
<organism evidence="3">
    <name type="scientific">viral metagenome</name>
    <dbReference type="NCBI Taxonomy" id="1070528"/>
    <lineage>
        <taxon>unclassified sequences</taxon>
        <taxon>metagenomes</taxon>
        <taxon>organismal metagenomes</taxon>
    </lineage>
</organism>
<keyword evidence="1" id="KW-0472">Membrane</keyword>
<evidence type="ECO:0000256" key="1">
    <source>
        <dbReference type="SAM" id="Phobius"/>
    </source>
</evidence>
<protein>
    <recommendedName>
        <fullName evidence="2">Glycosyl transferase family 25 domain-containing protein</fullName>
    </recommendedName>
</protein>
<feature type="domain" description="Glycosyl transferase family 25" evidence="2">
    <location>
        <begin position="10"/>
        <end position="174"/>
    </location>
</feature>
<dbReference type="InterPro" id="IPR002654">
    <property type="entry name" value="Glyco_trans_25"/>
</dbReference>
<feature type="transmembrane region" description="Helical" evidence="1">
    <location>
        <begin position="297"/>
        <end position="316"/>
    </location>
</feature>
<reference evidence="3" key="1">
    <citation type="journal article" date="2020" name="Nature">
        <title>Giant virus diversity and host interactions through global metagenomics.</title>
        <authorList>
            <person name="Schulz F."/>
            <person name="Roux S."/>
            <person name="Paez-Espino D."/>
            <person name="Jungbluth S."/>
            <person name="Walsh D.A."/>
            <person name="Denef V.J."/>
            <person name="McMahon K.D."/>
            <person name="Konstantinidis K.T."/>
            <person name="Eloe-Fadrosh E.A."/>
            <person name="Kyrpides N.C."/>
            <person name="Woyke T."/>
        </authorList>
    </citation>
    <scope>NUCLEOTIDE SEQUENCE</scope>
    <source>
        <strain evidence="3">GVMAG-M-3300027963-41</strain>
    </source>
</reference>
<keyword evidence="1" id="KW-1133">Transmembrane helix</keyword>
<accession>A0A6C0LMA6</accession>
<name>A0A6C0LMA6_9ZZZZ</name>
<sequence>MSYVNKVVDKVYVINLDRDTERLEKMKQQLDKLNIEFTRFPAVLGAQVKTSHHLTDLCLKYCTDGIKGCAMSHKTIWEDMLKNNYKHVLVLEDDAVFADDFETQFRTGWDQVPKDFDMFYLGCNFNCDDSHTIPKVYNEVLGQVPKRMNSHILRVYGSIGFHGYIISNECAKKVKHLPIHNHIDAQMVEWINKHKMNAYSMKPLIINTPDNGVVHSNLSESYPPLLNGALRKVPFSDTVTLDWGASENFAKIGGHNINILIFIMVLLVLLTNPNYYFLFGIWLLVEYLYSKDAKNTAKFATFIGGTMVFKWLFYITTKEAEITLKKSAKGVVGKLKAYFK</sequence>
<dbReference type="Pfam" id="PF01755">
    <property type="entry name" value="Glyco_transf_25"/>
    <property type="match status" value="1"/>
</dbReference>
<proteinExistence type="predicted"/>